<feature type="domain" description="ABC transmembrane type-1" evidence="11">
    <location>
        <begin position="139"/>
        <end position="348"/>
    </location>
</feature>
<sequence>MSDMIKSEILDEEILDEKVLDEEVLDEEVLDEEVLDEEVLDEKLFLPASDSEKATAEVMRPSVGYWKDAWRRLKANKVAMGSLVVILLVVLAAIIGPMLSPYEYDQINKGSENLPPNAQHIFGTDSLGRDLFTRTMIGARISLSVGIVAAIMISIIGILYGAISGYFGGWVDIVMMRIIDIVYSVPTILIVILLQVALKTPIDNFLNSASAPKFLKNLGVGLISIFFVLALLYWVDMARIVRGQILALKEQEFVLAAKVLGANNRRIIFKHLIPNCIGQIIVVATLKIPEAIFVESFLSFIGLGVSIPMASLGSLAQTALKGIYSYPYMLFFPAATISIIILSINLFGDGLRDALDPRMKK</sequence>
<protein>
    <submittedName>
        <fullName evidence="12">Binding-protein-dependent transport systems inner membrane component</fullName>
    </submittedName>
</protein>
<evidence type="ECO:0000256" key="5">
    <source>
        <dbReference type="ARBA" id="ARBA00022856"/>
    </source>
</evidence>
<dbReference type="Pfam" id="PF00528">
    <property type="entry name" value="BPD_transp_1"/>
    <property type="match status" value="1"/>
</dbReference>
<dbReference type="GeneID" id="35806234"/>
<evidence type="ECO:0000256" key="4">
    <source>
        <dbReference type="ARBA" id="ARBA00022692"/>
    </source>
</evidence>
<proteinExistence type="inferred from homology"/>
<evidence type="ECO:0000256" key="7">
    <source>
        <dbReference type="ARBA" id="ARBA00022989"/>
    </source>
</evidence>
<feature type="transmembrane region" description="Helical" evidence="10">
    <location>
        <begin position="218"/>
        <end position="235"/>
    </location>
</feature>
<keyword evidence="4 10" id="KW-0812">Transmembrane</keyword>
<dbReference type="eggNOG" id="COG1173">
    <property type="taxonomic scope" value="Bacteria"/>
</dbReference>
<dbReference type="GO" id="GO:0015031">
    <property type="term" value="P:protein transport"/>
    <property type="evidence" value="ECO:0007669"/>
    <property type="project" value="UniProtKB-KW"/>
</dbReference>
<dbReference type="STRING" id="203119.Cthe_2964"/>
<evidence type="ECO:0000256" key="3">
    <source>
        <dbReference type="ARBA" id="ARBA00022475"/>
    </source>
</evidence>
<evidence type="ECO:0000256" key="1">
    <source>
        <dbReference type="ARBA" id="ARBA00004651"/>
    </source>
</evidence>
<dbReference type="PANTHER" id="PTHR43386:SF24">
    <property type="entry name" value="OLIGOPEPTIDE TRANSPORT SYSTEM PERMEASE PROTEIN AMID"/>
    <property type="match status" value="1"/>
</dbReference>
<evidence type="ECO:0000256" key="2">
    <source>
        <dbReference type="ARBA" id="ARBA00022448"/>
    </source>
</evidence>
<organism evidence="12 13">
    <name type="scientific">Acetivibrio thermocellus (strain ATCC 27405 / DSM 1237 / JCM 9322 / NBRC 103400 / NCIMB 10682 / NRRL B-4536 / VPI 7372)</name>
    <name type="common">Clostridium thermocellum</name>
    <dbReference type="NCBI Taxonomy" id="203119"/>
    <lineage>
        <taxon>Bacteria</taxon>
        <taxon>Bacillati</taxon>
        <taxon>Bacillota</taxon>
        <taxon>Clostridia</taxon>
        <taxon>Eubacteriales</taxon>
        <taxon>Oscillospiraceae</taxon>
        <taxon>Acetivibrio</taxon>
    </lineage>
</organism>
<dbReference type="InterPro" id="IPR000515">
    <property type="entry name" value="MetI-like"/>
</dbReference>
<dbReference type="InterPro" id="IPR025966">
    <property type="entry name" value="OppC_N"/>
</dbReference>
<dbReference type="CDD" id="cd06261">
    <property type="entry name" value="TM_PBP2"/>
    <property type="match status" value="1"/>
</dbReference>
<comment type="similarity">
    <text evidence="9">Belongs to the binding-protein-dependent transport system permease family. OppBC subfamily.</text>
</comment>
<comment type="subcellular location">
    <subcellularLocation>
        <location evidence="1 10">Cell membrane</location>
        <topology evidence="1 10">Multi-pass membrane protein</topology>
    </subcellularLocation>
</comment>
<feature type="transmembrane region" description="Helical" evidence="10">
    <location>
        <begin position="178"/>
        <end position="198"/>
    </location>
</feature>
<evidence type="ECO:0000313" key="13">
    <source>
        <dbReference type="Proteomes" id="UP000002145"/>
    </source>
</evidence>
<evidence type="ECO:0000256" key="9">
    <source>
        <dbReference type="ARBA" id="ARBA00024202"/>
    </source>
</evidence>
<keyword evidence="8 10" id="KW-0472">Membrane</keyword>
<feature type="transmembrane region" description="Helical" evidence="10">
    <location>
        <begin position="78"/>
        <end position="99"/>
    </location>
</feature>
<dbReference type="Proteomes" id="UP000002145">
    <property type="component" value="Chromosome"/>
</dbReference>
<reference evidence="12 13" key="2">
    <citation type="journal article" date="2013" name="Biotechnol. Biofuels">
        <title>Global transcriptome analysis of Clostridium thermocellum ATCC 27405 during growth on dilute acid pretreated Populus and switchgrass.</title>
        <authorList>
            <person name="Wilson C.M."/>
            <person name="Rodriguez M.Jr."/>
            <person name="Johnson C.M."/>
            <person name="Martin S.L."/>
            <person name="Chu T.M."/>
            <person name="Wolfinger R.D."/>
            <person name="Hauser L.J."/>
            <person name="Land M.L."/>
            <person name="Klingeman D.M."/>
            <person name="Syed M.H."/>
            <person name="Ragauskas A.J."/>
            <person name="Tschaplinski T.J."/>
            <person name="Mielenz J.R."/>
            <person name="Brown S.D."/>
        </authorList>
    </citation>
    <scope>NUCLEOTIDE SEQUENCE [LARGE SCALE GENOMIC DNA]</scope>
    <source>
        <strain evidence="13">ATCC 27405 / DSM 1237 / JCM 9322 / NBRC 103400 / NCIMB 10682 / NRRL B-4536 / VPI 7372</strain>
    </source>
</reference>
<dbReference type="PANTHER" id="PTHR43386">
    <property type="entry name" value="OLIGOPEPTIDE TRANSPORT SYSTEM PERMEASE PROTEIN APPC"/>
    <property type="match status" value="1"/>
</dbReference>
<evidence type="ECO:0000256" key="8">
    <source>
        <dbReference type="ARBA" id="ARBA00023136"/>
    </source>
</evidence>
<dbReference type="AlphaFoldDB" id="A3DJN2"/>
<feature type="transmembrane region" description="Helical" evidence="10">
    <location>
        <begin position="141"/>
        <end position="166"/>
    </location>
</feature>
<name>A3DJN2_ACET2</name>
<dbReference type="HOGENOM" id="CLU_028518_1_0_9"/>
<keyword evidence="3" id="KW-1003">Cell membrane</keyword>
<dbReference type="GO" id="GO:0055085">
    <property type="term" value="P:transmembrane transport"/>
    <property type="evidence" value="ECO:0007669"/>
    <property type="project" value="InterPro"/>
</dbReference>
<keyword evidence="5" id="KW-0571">Peptide transport</keyword>
<dbReference type="GO" id="GO:0005886">
    <property type="term" value="C:plasma membrane"/>
    <property type="evidence" value="ECO:0007669"/>
    <property type="project" value="UniProtKB-SubCell"/>
</dbReference>
<dbReference type="KEGG" id="cth:Cthe_2964"/>
<dbReference type="EMBL" id="CP000568">
    <property type="protein sequence ID" value="ABN54161.1"/>
    <property type="molecule type" value="Genomic_DNA"/>
</dbReference>
<evidence type="ECO:0000313" key="12">
    <source>
        <dbReference type="EMBL" id="ABN54161.1"/>
    </source>
</evidence>
<dbReference type="RefSeq" id="WP_020457975.1">
    <property type="nucleotide sequence ID" value="NC_009012.1"/>
</dbReference>
<dbReference type="SUPFAM" id="SSF161098">
    <property type="entry name" value="MetI-like"/>
    <property type="match status" value="1"/>
</dbReference>
<keyword evidence="2 10" id="KW-0813">Transport</keyword>
<feature type="transmembrane region" description="Helical" evidence="10">
    <location>
        <begin position="328"/>
        <end position="351"/>
    </location>
</feature>
<evidence type="ECO:0000259" key="11">
    <source>
        <dbReference type="PROSITE" id="PS50928"/>
    </source>
</evidence>
<dbReference type="Pfam" id="PF12911">
    <property type="entry name" value="OppC_N"/>
    <property type="match status" value="1"/>
</dbReference>
<feature type="transmembrane region" description="Helical" evidence="10">
    <location>
        <begin position="297"/>
        <end position="316"/>
    </location>
</feature>
<keyword evidence="6" id="KW-0653">Protein transport</keyword>
<evidence type="ECO:0000256" key="6">
    <source>
        <dbReference type="ARBA" id="ARBA00022927"/>
    </source>
</evidence>
<dbReference type="GO" id="GO:0015833">
    <property type="term" value="P:peptide transport"/>
    <property type="evidence" value="ECO:0007669"/>
    <property type="project" value="UniProtKB-KW"/>
</dbReference>
<gene>
    <name evidence="12" type="ordered locus">Cthe_2964</name>
</gene>
<reference evidence="13" key="1">
    <citation type="submission" date="2007-02" db="EMBL/GenBank/DDBJ databases">
        <title>Complete sequence of Clostridium thermocellum ATCC 27405.</title>
        <authorList>
            <consortium name="US DOE Joint Genome Institute"/>
            <person name="Copeland A."/>
            <person name="Lucas S."/>
            <person name="Lapidus A."/>
            <person name="Barry K."/>
            <person name="Detter J.C."/>
            <person name="Glavina del Rio T."/>
            <person name="Hammon N."/>
            <person name="Israni S."/>
            <person name="Dalin E."/>
            <person name="Tice H."/>
            <person name="Pitluck S."/>
            <person name="Chertkov O."/>
            <person name="Brettin T."/>
            <person name="Bruce D."/>
            <person name="Han C."/>
            <person name="Tapia R."/>
            <person name="Gilna P."/>
            <person name="Schmutz J."/>
            <person name="Larimer F."/>
            <person name="Land M."/>
            <person name="Hauser L."/>
            <person name="Kyrpides N."/>
            <person name="Mikhailova N."/>
            <person name="Wu J.H.D."/>
            <person name="Newcomb M."/>
            <person name="Richardson P."/>
        </authorList>
    </citation>
    <scope>NUCLEOTIDE SEQUENCE [LARGE SCALE GENOMIC DNA]</scope>
    <source>
        <strain evidence="13">ATCC 27405 / DSM 1237 / JCM 9322 / NBRC 103400 / NCIMB 10682 / NRRL B-4536 / VPI 7372</strain>
    </source>
</reference>
<dbReference type="InterPro" id="IPR035906">
    <property type="entry name" value="MetI-like_sf"/>
</dbReference>
<dbReference type="Gene3D" id="1.10.3720.10">
    <property type="entry name" value="MetI-like"/>
    <property type="match status" value="1"/>
</dbReference>
<dbReference type="PROSITE" id="PS50928">
    <property type="entry name" value="ABC_TM1"/>
    <property type="match status" value="1"/>
</dbReference>
<accession>A3DJN2</accession>
<keyword evidence="7 10" id="KW-1133">Transmembrane helix</keyword>
<keyword evidence="13" id="KW-1185">Reference proteome</keyword>
<evidence type="ECO:0000256" key="10">
    <source>
        <dbReference type="RuleBase" id="RU363032"/>
    </source>
</evidence>
<dbReference type="InterPro" id="IPR050366">
    <property type="entry name" value="BP-dependent_transpt_permease"/>
</dbReference>